<keyword evidence="5" id="KW-0564">Palmitate</keyword>
<dbReference type="InterPro" id="IPR023058">
    <property type="entry name" value="PPIase_PpiC_CS"/>
</dbReference>
<evidence type="ECO:0000313" key="9">
    <source>
        <dbReference type="Proteomes" id="UP000694308"/>
    </source>
</evidence>
<dbReference type="EMBL" id="JAEEGC010000041">
    <property type="protein sequence ID" value="MBV7273323.1"/>
    <property type="molecule type" value="Genomic_DNA"/>
</dbReference>
<dbReference type="InterPro" id="IPR023059">
    <property type="entry name" value="Foldase_PrsA"/>
</dbReference>
<keyword evidence="9" id="KW-1185">Reference proteome</keyword>
<dbReference type="InterPro" id="IPR000297">
    <property type="entry name" value="PPIase_PpiC"/>
</dbReference>
<name>A0A949TVQ3_9CLOT</name>
<comment type="function">
    <text evidence="5">Plays a major role in protein secretion by helping the post-translocational extracellular folding of several secreted proteins.</text>
</comment>
<dbReference type="PANTHER" id="PTHR47245:SF1">
    <property type="entry name" value="FOLDASE PROTEIN PRSA"/>
    <property type="match status" value="1"/>
</dbReference>
<dbReference type="EC" id="5.2.1.8" evidence="5"/>
<comment type="caution">
    <text evidence="8">The sequence shown here is derived from an EMBL/GenBank/DDBJ whole genome shotgun (WGS) entry which is preliminary data.</text>
</comment>
<dbReference type="GO" id="GO:0005886">
    <property type="term" value="C:plasma membrane"/>
    <property type="evidence" value="ECO:0007669"/>
    <property type="project" value="UniProtKB-SubCell"/>
</dbReference>
<dbReference type="GO" id="GO:0003755">
    <property type="term" value="F:peptidyl-prolyl cis-trans isomerase activity"/>
    <property type="evidence" value="ECO:0007669"/>
    <property type="project" value="UniProtKB-UniRule"/>
</dbReference>
<keyword evidence="5" id="KW-0472">Membrane</keyword>
<dbReference type="PANTHER" id="PTHR47245">
    <property type="entry name" value="PEPTIDYLPROLYL ISOMERASE"/>
    <property type="match status" value="1"/>
</dbReference>
<evidence type="ECO:0000313" key="8">
    <source>
        <dbReference type="EMBL" id="MBV7273323.1"/>
    </source>
</evidence>
<dbReference type="RefSeq" id="WP_218320351.1">
    <property type="nucleotide sequence ID" value="NZ_JAEEGC010000041.1"/>
</dbReference>
<protein>
    <recommendedName>
        <fullName evidence="5">Foldase protein PrsA</fullName>
        <ecNumber evidence="5">5.2.1.8</ecNumber>
    </recommendedName>
</protein>
<feature type="domain" description="PpiC" evidence="7">
    <location>
        <begin position="199"/>
        <end position="291"/>
    </location>
</feature>
<dbReference type="Pfam" id="PF00639">
    <property type="entry name" value="Rotamase"/>
    <property type="match status" value="1"/>
</dbReference>
<feature type="signal peptide" evidence="6">
    <location>
        <begin position="1"/>
        <end position="20"/>
    </location>
</feature>
<dbReference type="HAMAP" id="MF_01145">
    <property type="entry name" value="Foldase_PrsA"/>
    <property type="match status" value="1"/>
</dbReference>
<reference evidence="8" key="1">
    <citation type="submission" date="2020-12" db="EMBL/GenBank/DDBJ databases">
        <title>Clostridium thailandense sp. nov., a novel acetogenic bacterium isolated from peat land soil in Thailand.</title>
        <authorList>
            <person name="Chaikitkaew S."/>
            <person name="Birkeland N.K."/>
        </authorList>
    </citation>
    <scope>NUCLEOTIDE SEQUENCE</scope>
    <source>
        <strain evidence="8">PL3</strain>
    </source>
</reference>
<keyword evidence="5" id="KW-0449">Lipoprotein</keyword>
<keyword evidence="4 5" id="KW-0413">Isomerase</keyword>
<evidence type="ECO:0000256" key="4">
    <source>
        <dbReference type="ARBA" id="ARBA00023235"/>
    </source>
</evidence>
<keyword evidence="5" id="KW-1003">Cell membrane</keyword>
<dbReference type="Proteomes" id="UP000694308">
    <property type="component" value="Unassembled WGS sequence"/>
</dbReference>
<sequence length="341" mass="38464">MKNIKKIVSAALITMLGFSAVGCNMIAKTPEAIAKSAVAEVNGEKITRSDLDNNIQMKQVIAQVKQQYGENYEKNDEAKSTLKDQRTKVLDTMITEKVIEQKAKELKVLPDDSKLKDQASKQLDDIKKQQFGNDDTKFQDMLKQQGFTVDSAKQLIFDQLKESQIQKNISDYLAKDIKIDDKKIQDYYKANQTKYTEKPDTIHLAHILVKTEDEAKKVKERLDKGEDFAKVAKEVSQDPGSKDKGGDLGTVNYVNSGMDATFMAAALALKEGTISAPVKTQFGYHIIKSIKKTEYPVKKLETVKDQIKQELLEQEKSTLVSQKTSEWQKAAKITKYEKNLL</sequence>
<dbReference type="PROSITE" id="PS01096">
    <property type="entry name" value="PPIC_PPIASE_1"/>
    <property type="match status" value="1"/>
</dbReference>
<dbReference type="PROSITE" id="PS50198">
    <property type="entry name" value="PPIC_PPIASE_2"/>
    <property type="match status" value="1"/>
</dbReference>
<comment type="catalytic activity">
    <reaction evidence="1 5">
        <text>[protein]-peptidylproline (omega=180) = [protein]-peptidylproline (omega=0)</text>
        <dbReference type="Rhea" id="RHEA:16237"/>
        <dbReference type="Rhea" id="RHEA-COMP:10747"/>
        <dbReference type="Rhea" id="RHEA-COMP:10748"/>
        <dbReference type="ChEBI" id="CHEBI:83833"/>
        <dbReference type="ChEBI" id="CHEBI:83834"/>
        <dbReference type="EC" id="5.2.1.8"/>
    </reaction>
</comment>
<evidence type="ECO:0000256" key="6">
    <source>
        <dbReference type="SAM" id="SignalP"/>
    </source>
</evidence>
<dbReference type="AlphaFoldDB" id="A0A949TVQ3"/>
<keyword evidence="2 5" id="KW-0732">Signal</keyword>
<evidence type="ECO:0000256" key="3">
    <source>
        <dbReference type="ARBA" id="ARBA00023110"/>
    </source>
</evidence>
<proteinExistence type="inferred from homology"/>
<dbReference type="InterPro" id="IPR050245">
    <property type="entry name" value="PrsA_foldase"/>
</dbReference>
<accession>A0A949TVQ3</accession>
<evidence type="ECO:0000256" key="1">
    <source>
        <dbReference type="ARBA" id="ARBA00000971"/>
    </source>
</evidence>
<comment type="subcellular location">
    <subcellularLocation>
        <location evidence="5">Cell membrane</location>
        <topology evidence="5">Lipid-anchor</topology>
    </subcellularLocation>
</comment>
<evidence type="ECO:0000256" key="5">
    <source>
        <dbReference type="HAMAP-Rule" id="MF_01145"/>
    </source>
</evidence>
<gene>
    <name evidence="5" type="primary">prsA</name>
    <name evidence="8" type="ORF">I6U48_10425</name>
</gene>
<evidence type="ECO:0000259" key="7">
    <source>
        <dbReference type="PROSITE" id="PS50198"/>
    </source>
</evidence>
<organism evidence="8 9">
    <name type="scientific">Clostridium thailandense</name>
    <dbReference type="NCBI Taxonomy" id="2794346"/>
    <lineage>
        <taxon>Bacteria</taxon>
        <taxon>Bacillati</taxon>
        <taxon>Bacillota</taxon>
        <taxon>Clostridia</taxon>
        <taxon>Eubacteriales</taxon>
        <taxon>Clostridiaceae</taxon>
        <taxon>Clostridium</taxon>
    </lineage>
</organism>
<dbReference type="PROSITE" id="PS51257">
    <property type="entry name" value="PROKAR_LIPOPROTEIN"/>
    <property type="match status" value="1"/>
</dbReference>
<comment type="similarity">
    <text evidence="5">Belongs to the PrsA family.</text>
</comment>
<dbReference type="GO" id="GO:0006457">
    <property type="term" value="P:protein folding"/>
    <property type="evidence" value="ECO:0007669"/>
    <property type="project" value="UniProtKB-UniRule"/>
</dbReference>
<keyword evidence="3 5" id="KW-0697">Rotamase</keyword>
<dbReference type="NCBIfam" id="NF000809">
    <property type="entry name" value="PRK00059.1"/>
    <property type="match status" value="1"/>
</dbReference>
<dbReference type="Pfam" id="PF13624">
    <property type="entry name" value="SurA_N_3"/>
    <property type="match status" value="1"/>
</dbReference>
<feature type="chain" id="PRO_5038821564" description="Foldase protein PrsA" evidence="6">
    <location>
        <begin position="21"/>
        <end position="341"/>
    </location>
</feature>
<evidence type="ECO:0000256" key="2">
    <source>
        <dbReference type="ARBA" id="ARBA00022729"/>
    </source>
</evidence>